<feature type="domain" description="Ubiquitin-like protease family profile" evidence="4">
    <location>
        <begin position="95"/>
        <end position="143"/>
    </location>
</feature>
<dbReference type="Pfam" id="PF02902">
    <property type="entry name" value="Peptidase_C48"/>
    <property type="match status" value="1"/>
</dbReference>
<evidence type="ECO:0000256" key="2">
    <source>
        <dbReference type="ARBA" id="ARBA00022670"/>
    </source>
</evidence>
<sequence>MFFAIKASATTVAICTEHVETANVNEEKLRGVKDALLWRTRSGPVPNDRTLDKRSSGWPATAALYKQSLPSLQSRLNPIESLLQHLNRFNSDQFKLYTFFCQRRQKNDCDCGVFVMILAERLAFKQSLKFTLSIVSHWRRQAYNYMHSIVVITAVANRWESQPLKKTSPLQDGWTAVPKAESKVSDIRTWAKPEVIKGTTAQTSAHEHEEECEAPPAMIASCTDIDSSGGRHGARIEVRWLPPLGVHVTHPYCHISPCL</sequence>
<evidence type="ECO:0000313" key="6">
    <source>
        <dbReference type="WBParaSite" id="L893_g30014.t1"/>
    </source>
</evidence>
<comment type="similarity">
    <text evidence="1">Belongs to the peptidase C48 family.</text>
</comment>
<reference evidence="6" key="1">
    <citation type="submission" date="2016-11" db="UniProtKB">
        <authorList>
            <consortium name="WormBaseParasite"/>
        </authorList>
    </citation>
    <scope>IDENTIFICATION</scope>
</reference>
<dbReference type="SUPFAM" id="SSF54001">
    <property type="entry name" value="Cysteine proteinases"/>
    <property type="match status" value="1"/>
</dbReference>
<name>A0A1I7ZUU4_9BILA</name>
<dbReference type="InterPro" id="IPR003653">
    <property type="entry name" value="Peptidase_C48_C"/>
</dbReference>
<dbReference type="GO" id="GO:0008234">
    <property type="term" value="F:cysteine-type peptidase activity"/>
    <property type="evidence" value="ECO:0007669"/>
    <property type="project" value="InterPro"/>
</dbReference>
<evidence type="ECO:0000259" key="4">
    <source>
        <dbReference type="Pfam" id="PF02902"/>
    </source>
</evidence>
<evidence type="ECO:0000256" key="1">
    <source>
        <dbReference type="ARBA" id="ARBA00005234"/>
    </source>
</evidence>
<proteinExistence type="inferred from homology"/>
<organism evidence="5 6">
    <name type="scientific">Steinernema glaseri</name>
    <dbReference type="NCBI Taxonomy" id="37863"/>
    <lineage>
        <taxon>Eukaryota</taxon>
        <taxon>Metazoa</taxon>
        <taxon>Ecdysozoa</taxon>
        <taxon>Nematoda</taxon>
        <taxon>Chromadorea</taxon>
        <taxon>Rhabditida</taxon>
        <taxon>Tylenchina</taxon>
        <taxon>Panagrolaimomorpha</taxon>
        <taxon>Strongyloidoidea</taxon>
        <taxon>Steinernematidae</taxon>
        <taxon>Steinernema</taxon>
    </lineage>
</organism>
<keyword evidence="5" id="KW-1185">Reference proteome</keyword>
<accession>A0A1I7ZUU4</accession>
<dbReference type="Gene3D" id="3.40.395.10">
    <property type="entry name" value="Adenoviral Proteinase, Chain A"/>
    <property type="match status" value="1"/>
</dbReference>
<protein>
    <submittedName>
        <fullName evidence="6">ULP_PROTEASE domain-containing protein</fullName>
    </submittedName>
</protein>
<keyword evidence="3" id="KW-0378">Hydrolase</keyword>
<dbReference type="GO" id="GO:0006508">
    <property type="term" value="P:proteolysis"/>
    <property type="evidence" value="ECO:0007669"/>
    <property type="project" value="UniProtKB-KW"/>
</dbReference>
<keyword evidence="2" id="KW-0645">Protease</keyword>
<dbReference type="InterPro" id="IPR038765">
    <property type="entry name" value="Papain-like_cys_pep_sf"/>
</dbReference>
<evidence type="ECO:0000313" key="5">
    <source>
        <dbReference type="Proteomes" id="UP000095287"/>
    </source>
</evidence>
<dbReference type="AlphaFoldDB" id="A0A1I7ZUU4"/>
<dbReference type="WBParaSite" id="L893_g30014.t1">
    <property type="protein sequence ID" value="L893_g30014.t1"/>
    <property type="gene ID" value="L893_g30014"/>
</dbReference>
<dbReference type="Proteomes" id="UP000095287">
    <property type="component" value="Unplaced"/>
</dbReference>
<evidence type="ECO:0000256" key="3">
    <source>
        <dbReference type="ARBA" id="ARBA00022801"/>
    </source>
</evidence>